<feature type="transmembrane region" description="Helical" evidence="1">
    <location>
        <begin position="80"/>
        <end position="102"/>
    </location>
</feature>
<feature type="transmembrane region" description="Helical" evidence="1">
    <location>
        <begin position="15"/>
        <end position="32"/>
    </location>
</feature>
<protein>
    <submittedName>
        <fullName evidence="3">Tripartite tricarboxylate transporter TctB family protein</fullName>
    </submittedName>
</protein>
<feature type="domain" description="DUF1468" evidence="2">
    <location>
        <begin position="16"/>
        <end position="149"/>
    </location>
</feature>
<feature type="transmembrane region" description="Helical" evidence="1">
    <location>
        <begin position="123"/>
        <end position="145"/>
    </location>
</feature>
<evidence type="ECO:0000256" key="1">
    <source>
        <dbReference type="SAM" id="Phobius"/>
    </source>
</evidence>
<feature type="transmembrane region" description="Helical" evidence="1">
    <location>
        <begin position="44"/>
        <end position="68"/>
    </location>
</feature>
<proteinExistence type="predicted"/>
<accession>A0ABX2TGW2</accession>
<name>A0ABX2TGW2_9PROT</name>
<dbReference type="Proteomes" id="UP000584642">
    <property type="component" value="Unassembled WGS sequence"/>
</dbReference>
<dbReference type="RefSeq" id="WP_180285057.1">
    <property type="nucleotide sequence ID" value="NZ_JABFDB010000025.1"/>
</dbReference>
<keyword evidence="4" id="KW-1185">Reference proteome</keyword>
<keyword evidence="1" id="KW-0812">Transmembrane</keyword>
<dbReference type="InterPro" id="IPR009936">
    <property type="entry name" value="DUF1468"/>
</dbReference>
<evidence type="ECO:0000313" key="3">
    <source>
        <dbReference type="EMBL" id="NYZ23292.1"/>
    </source>
</evidence>
<dbReference type="Pfam" id="PF07331">
    <property type="entry name" value="TctB"/>
    <property type="match status" value="1"/>
</dbReference>
<keyword evidence="1" id="KW-0472">Membrane</keyword>
<comment type="caution">
    <text evidence="3">The sequence shown here is derived from an EMBL/GenBank/DDBJ whole genome shotgun (WGS) entry which is preliminary data.</text>
</comment>
<keyword evidence="1" id="KW-1133">Transmembrane helix</keyword>
<organism evidence="3 4">
    <name type="scientific">Azospirillum oleiclasticum</name>
    <dbReference type="NCBI Taxonomy" id="2735135"/>
    <lineage>
        <taxon>Bacteria</taxon>
        <taxon>Pseudomonadati</taxon>
        <taxon>Pseudomonadota</taxon>
        <taxon>Alphaproteobacteria</taxon>
        <taxon>Rhodospirillales</taxon>
        <taxon>Azospirillaceae</taxon>
        <taxon>Azospirillum</taxon>
    </lineage>
</organism>
<evidence type="ECO:0000313" key="4">
    <source>
        <dbReference type="Proteomes" id="UP000584642"/>
    </source>
</evidence>
<dbReference type="EMBL" id="JABFDB010000025">
    <property type="protein sequence ID" value="NYZ23292.1"/>
    <property type="molecule type" value="Genomic_DNA"/>
</dbReference>
<reference evidence="3 4" key="1">
    <citation type="submission" date="2020-05" db="EMBL/GenBank/DDBJ databases">
        <title>Azospirillum oleiclasticum sp. nov, a nitrogen-fixing and heavy crude oil-emulsifying bacterium isolated from the crude oil of Yumen Oilfield.</title>
        <authorList>
            <person name="Wu D."/>
            <person name="Cai M."/>
            <person name="Zhang X."/>
        </authorList>
    </citation>
    <scope>NUCLEOTIDE SEQUENCE [LARGE SCALE GENOMIC DNA]</scope>
    <source>
        <strain evidence="3 4">ROY-1-1-2</strain>
    </source>
</reference>
<gene>
    <name evidence="3" type="ORF">HND93_26620</name>
</gene>
<evidence type="ECO:0000259" key="2">
    <source>
        <dbReference type="Pfam" id="PF07331"/>
    </source>
</evidence>
<sequence length="156" mass="15805">MVRHPILTALVSRDSLSGLMFIAFAAGFAFLSRDLSLGTALRMGAGYFPLLLSAVLGVLGLVIVLRALVAGGTAVEGVSWRGLALVSASVLVFGLGLGGLGLGPAVAGSTILAAMASGRARPLGIAMLAAFLVAFTWLVFIRGLGLPIPMIGSWLA</sequence>